<keyword evidence="7" id="KW-0503">Monooxygenase</keyword>
<name>A0AAD9FXL6_PAPLA</name>
<keyword evidence="5" id="KW-0560">Oxidoreductase</keyword>
<proteinExistence type="inferred from homology"/>
<dbReference type="PANTHER" id="PTHR24305:SF166">
    <property type="entry name" value="CYTOCHROME P450 12A4, MITOCHONDRIAL-RELATED"/>
    <property type="match status" value="1"/>
</dbReference>
<dbReference type="SUPFAM" id="SSF48264">
    <property type="entry name" value="Cytochrome P450"/>
    <property type="match status" value="1"/>
</dbReference>
<comment type="pathway">
    <text evidence="2">Secondary metabolite biosynthesis.</text>
</comment>
<dbReference type="AlphaFoldDB" id="A0AAD9FXL6"/>
<comment type="similarity">
    <text evidence="3">Belongs to the cytochrome P450 family.</text>
</comment>
<keyword evidence="11" id="KW-1185">Reference proteome</keyword>
<evidence type="ECO:0000256" key="8">
    <source>
        <dbReference type="PIRSR" id="PIRSR602401-1"/>
    </source>
</evidence>
<evidence type="ECO:0000256" key="5">
    <source>
        <dbReference type="ARBA" id="ARBA00023002"/>
    </source>
</evidence>
<dbReference type="GO" id="GO:0005506">
    <property type="term" value="F:iron ion binding"/>
    <property type="evidence" value="ECO:0007669"/>
    <property type="project" value="InterPro"/>
</dbReference>
<keyword evidence="9" id="KW-0732">Signal</keyword>
<dbReference type="GO" id="GO:0016705">
    <property type="term" value="F:oxidoreductase activity, acting on paired donors, with incorporation or reduction of molecular oxygen"/>
    <property type="evidence" value="ECO:0007669"/>
    <property type="project" value="InterPro"/>
</dbReference>
<dbReference type="Proteomes" id="UP001182556">
    <property type="component" value="Unassembled WGS sequence"/>
</dbReference>
<dbReference type="PRINTS" id="PR00385">
    <property type="entry name" value="P450"/>
</dbReference>
<dbReference type="InterPro" id="IPR050121">
    <property type="entry name" value="Cytochrome_P450_monoxygenase"/>
</dbReference>
<dbReference type="InterPro" id="IPR036396">
    <property type="entry name" value="Cyt_P450_sf"/>
</dbReference>
<dbReference type="Pfam" id="PF00067">
    <property type="entry name" value="p450"/>
    <property type="match status" value="1"/>
</dbReference>
<keyword evidence="6 8" id="KW-0408">Iron</keyword>
<reference evidence="10" key="1">
    <citation type="submission" date="2023-02" db="EMBL/GenBank/DDBJ databases">
        <title>Identification and recombinant expression of a fungal hydrolase from Papiliotrema laurentii that hydrolyzes apple cutin and clears colloidal polyester polyurethane.</title>
        <authorList>
            <consortium name="DOE Joint Genome Institute"/>
            <person name="Roman V.A."/>
            <person name="Bojanowski C."/>
            <person name="Crable B.R."/>
            <person name="Wagner D.N."/>
            <person name="Hung C.S."/>
            <person name="Nadeau L.J."/>
            <person name="Schratz L."/>
            <person name="Haridas S."/>
            <person name="Pangilinan J."/>
            <person name="Lipzen A."/>
            <person name="Na H."/>
            <person name="Yan M."/>
            <person name="Ng V."/>
            <person name="Grigoriev I.V."/>
            <person name="Spatafora J.W."/>
            <person name="Barlow D."/>
            <person name="Biffinger J."/>
            <person name="Kelley-Loughnane N."/>
            <person name="Varaljay V.A."/>
            <person name="Crookes-Goodson W.J."/>
        </authorList>
    </citation>
    <scope>NUCLEOTIDE SEQUENCE</scope>
    <source>
        <strain evidence="10">5307AH</strain>
    </source>
</reference>
<evidence type="ECO:0000256" key="6">
    <source>
        <dbReference type="ARBA" id="ARBA00023004"/>
    </source>
</evidence>
<keyword evidence="4 8" id="KW-0349">Heme</keyword>
<feature type="binding site" description="axial binding residue" evidence="8">
    <location>
        <position position="384"/>
    </location>
    <ligand>
        <name>heme</name>
        <dbReference type="ChEBI" id="CHEBI:30413"/>
    </ligand>
    <ligandPart>
        <name>Fe</name>
        <dbReference type="ChEBI" id="CHEBI:18248"/>
    </ligandPart>
</feature>
<evidence type="ECO:0000256" key="2">
    <source>
        <dbReference type="ARBA" id="ARBA00005179"/>
    </source>
</evidence>
<protein>
    <submittedName>
        <fullName evidence="10">Benzoate 4-monooxygenase cytochrome p450</fullName>
    </submittedName>
</protein>
<evidence type="ECO:0000256" key="9">
    <source>
        <dbReference type="SAM" id="SignalP"/>
    </source>
</evidence>
<feature type="chain" id="PRO_5042100466" evidence="9">
    <location>
        <begin position="21"/>
        <end position="450"/>
    </location>
</feature>
<accession>A0AAD9FXL6</accession>
<comment type="cofactor">
    <cofactor evidence="1 8">
        <name>heme</name>
        <dbReference type="ChEBI" id="CHEBI:30413"/>
    </cofactor>
</comment>
<dbReference type="PRINTS" id="PR00463">
    <property type="entry name" value="EP450I"/>
</dbReference>
<evidence type="ECO:0000256" key="1">
    <source>
        <dbReference type="ARBA" id="ARBA00001971"/>
    </source>
</evidence>
<dbReference type="EMBL" id="JAODAN010000001">
    <property type="protein sequence ID" value="KAK1928061.1"/>
    <property type="molecule type" value="Genomic_DNA"/>
</dbReference>
<evidence type="ECO:0000313" key="10">
    <source>
        <dbReference type="EMBL" id="KAK1928061.1"/>
    </source>
</evidence>
<dbReference type="InterPro" id="IPR001128">
    <property type="entry name" value="Cyt_P450"/>
</dbReference>
<sequence>MSILIVGLLAACLLLVKLRSSPLDRIPSASKTTAWSRLPWTLVHEFRGDLTLLLPKLHKRPLIRIGPNEVSYYSIDIYNTVHRAGGKFRKDPRNYGGFVQQGHPAFEPGEHAKRRKLMARVYGKSKIGGTEELLGRHTEAWVASDRWAGSVDLVTACRALEADIMSEFSFGEAIGAVDCWSRGEACLGIAANDERAQWLALDTTFPTIGTLLRRITGTEESQRRGIELFDQTSLAEARENLGPGTDTTSMTLAHILWALAHDTKLQRALHGVLEAHGFPKRLDKLEQIPLLQACVKEGVRWAGAAAAMLPRVTPVGGVELDGRYIPEGTIVTSSPIWYLRDAEAFPQPDRYDPYRWVTADGAELTENELRDRFYIPFSKGANICIGAHLAYFELYTALSHIIERFEVHPAPGEARLSPVKLPRRREWVAAMPVDELSVVMRVRQWDVSRV</sequence>
<dbReference type="PANTHER" id="PTHR24305">
    <property type="entry name" value="CYTOCHROME P450"/>
    <property type="match status" value="1"/>
</dbReference>
<gene>
    <name evidence="10" type="ORF">DB88DRAFT_508107</name>
</gene>
<keyword evidence="8" id="KW-0479">Metal-binding</keyword>
<evidence type="ECO:0000256" key="7">
    <source>
        <dbReference type="ARBA" id="ARBA00023033"/>
    </source>
</evidence>
<evidence type="ECO:0000256" key="3">
    <source>
        <dbReference type="ARBA" id="ARBA00010617"/>
    </source>
</evidence>
<dbReference type="InterPro" id="IPR002401">
    <property type="entry name" value="Cyt_P450_E_grp-I"/>
</dbReference>
<dbReference type="GO" id="GO:0020037">
    <property type="term" value="F:heme binding"/>
    <property type="evidence" value="ECO:0007669"/>
    <property type="project" value="InterPro"/>
</dbReference>
<feature type="signal peptide" evidence="9">
    <location>
        <begin position="1"/>
        <end position="20"/>
    </location>
</feature>
<evidence type="ECO:0000256" key="4">
    <source>
        <dbReference type="ARBA" id="ARBA00022617"/>
    </source>
</evidence>
<dbReference type="GO" id="GO:0004497">
    <property type="term" value="F:monooxygenase activity"/>
    <property type="evidence" value="ECO:0007669"/>
    <property type="project" value="UniProtKB-KW"/>
</dbReference>
<evidence type="ECO:0000313" key="11">
    <source>
        <dbReference type="Proteomes" id="UP001182556"/>
    </source>
</evidence>
<organism evidence="10 11">
    <name type="scientific">Papiliotrema laurentii</name>
    <name type="common">Cryptococcus laurentii</name>
    <dbReference type="NCBI Taxonomy" id="5418"/>
    <lineage>
        <taxon>Eukaryota</taxon>
        <taxon>Fungi</taxon>
        <taxon>Dikarya</taxon>
        <taxon>Basidiomycota</taxon>
        <taxon>Agaricomycotina</taxon>
        <taxon>Tremellomycetes</taxon>
        <taxon>Tremellales</taxon>
        <taxon>Rhynchogastremaceae</taxon>
        <taxon>Papiliotrema</taxon>
    </lineage>
</organism>
<dbReference type="Gene3D" id="1.10.630.10">
    <property type="entry name" value="Cytochrome P450"/>
    <property type="match status" value="1"/>
</dbReference>
<comment type="caution">
    <text evidence="10">The sequence shown here is derived from an EMBL/GenBank/DDBJ whole genome shotgun (WGS) entry which is preliminary data.</text>
</comment>